<dbReference type="Pfam" id="PF00753">
    <property type="entry name" value="Lactamase_B"/>
    <property type="match status" value="1"/>
</dbReference>
<dbReference type="Gene3D" id="3.60.15.10">
    <property type="entry name" value="Ribonuclease Z/Hydroxyacylglutathione hydrolase-like"/>
    <property type="match status" value="1"/>
</dbReference>
<dbReference type="VEuPathDB" id="FungiDB:CCM_03488"/>
<organism evidence="2 3">
    <name type="scientific">Cordyceps militaris</name>
    <name type="common">Caterpillar fungus</name>
    <name type="synonym">Clavaria militaris</name>
    <dbReference type="NCBI Taxonomy" id="73501"/>
    <lineage>
        <taxon>Eukaryota</taxon>
        <taxon>Fungi</taxon>
        <taxon>Dikarya</taxon>
        <taxon>Ascomycota</taxon>
        <taxon>Pezizomycotina</taxon>
        <taxon>Sordariomycetes</taxon>
        <taxon>Hypocreomycetidae</taxon>
        <taxon>Hypocreales</taxon>
        <taxon>Cordycipitaceae</taxon>
        <taxon>Cordyceps</taxon>
    </lineage>
</organism>
<evidence type="ECO:0000313" key="2">
    <source>
        <dbReference type="EMBL" id="ATY60168.1"/>
    </source>
</evidence>
<dbReference type="InterPro" id="IPR001279">
    <property type="entry name" value="Metallo-B-lactamas"/>
</dbReference>
<reference evidence="2 3" key="1">
    <citation type="journal article" date="2017" name="BMC Genomics">
        <title>Chromosome level assembly and secondary metabolite potential of the parasitic fungus Cordyceps militaris.</title>
        <authorList>
            <person name="Kramer G.J."/>
            <person name="Nodwell J.R."/>
        </authorList>
    </citation>
    <scope>NUCLEOTIDE SEQUENCE [LARGE SCALE GENOMIC DNA]</scope>
    <source>
        <strain evidence="2 3">ATCC 34164</strain>
    </source>
</reference>
<protein>
    <submittedName>
        <fullName evidence="2">Metallo-beta-lactamase domain</fullName>
    </submittedName>
</protein>
<feature type="domain" description="Metallo-beta-lactamase" evidence="1">
    <location>
        <begin position="92"/>
        <end position="244"/>
    </location>
</feature>
<dbReference type="PANTHER" id="PTHR36839">
    <property type="entry name" value="METALLO-BETA-LACTAMASE FAMILY PROTEIN (AFU_ORTHOLOGUE AFUA_5G12770)"/>
    <property type="match status" value="1"/>
</dbReference>
<dbReference type="Proteomes" id="UP000323067">
    <property type="component" value="Chromosome vi"/>
</dbReference>
<dbReference type="InterPro" id="IPR036866">
    <property type="entry name" value="RibonucZ/Hydroxyglut_hydro"/>
</dbReference>
<sequence>MAFAKEPYDPATTDQWLVCTACGTQFPTADRAAVTTCFICDDPRQFVPAAGQAFTTVASLKDARPRYQNVFAPYAGDGRITYIRTEPALGIGQRATLLATPAGNVLWDCLTFLDDETVQRIRDAGGLRAIVISHPHFYGAHVVWARAFGCPVYTAAEDAAWATTASAHRQLLAGAETAILDTGVAAIKVGGHFPGSMVLLYDRHLFVADTFMLTLAGVGDYETDARRVQRESKPPGRNTFTFMWSYPNMIPLGPDELARMWAVMAQYRFAAAHGSFEGRDLEDTRVRTRLLESMQLQVRAMGHTSHPLLKEVA</sequence>
<dbReference type="PANTHER" id="PTHR36839:SF1">
    <property type="entry name" value="METALLO-BETA-LACTAMASE FAMILY PROTEIN (AFU_ORTHOLOGUE AFUA_5G12770)"/>
    <property type="match status" value="1"/>
</dbReference>
<dbReference type="SMART" id="SM00849">
    <property type="entry name" value="Lactamase_B"/>
    <property type="match status" value="1"/>
</dbReference>
<gene>
    <name evidence="2" type="ORF">A9K55_005496</name>
</gene>
<accession>A0A2H4SAM9</accession>
<dbReference type="AlphaFoldDB" id="A0A2H4SAM9"/>
<evidence type="ECO:0000313" key="3">
    <source>
        <dbReference type="Proteomes" id="UP000323067"/>
    </source>
</evidence>
<dbReference type="SUPFAM" id="SSF56281">
    <property type="entry name" value="Metallo-hydrolase/oxidoreductase"/>
    <property type="match status" value="1"/>
</dbReference>
<dbReference type="EMBL" id="CP023323">
    <property type="protein sequence ID" value="ATY60168.1"/>
    <property type="molecule type" value="Genomic_DNA"/>
</dbReference>
<dbReference type="OrthoDB" id="17458at2759"/>
<evidence type="ECO:0000259" key="1">
    <source>
        <dbReference type="SMART" id="SM00849"/>
    </source>
</evidence>
<name>A0A2H4SAM9_CORMI</name>
<proteinExistence type="predicted"/>
<dbReference type="VEuPathDB" id="FungiDB:A9K55_005496"/>